<dbReference type="AlphaFoldDB" id="A0A6V7NJM3"/>
<evidence type="ECO:0000256" key="2">
    <source>
        <dbReference type="ARBA" id="ARBA00022723"/>
    </source>
</evidence>
<accession>A0A6V7NJM3</accession>
<evidence type="ECO:0000256" key="5">
    <source>
        <dbReference type="SAM" id="Phobius"/>
    </source>
</evidence>
<dbReference type="EMBL" id="LR862139">
    <property type="protein sequence ID" value="CAD1818718.1"/>
    <property type="molecule type" value="Genomic_DNA"/>
</dbReference>
<name>A0A6V7NJM3_ANACO</name>
<evidence type="ECO:0000259" key="6">
    <source>
        <dbReference type="Pfam" id="PF00111"/>
    </source>
</evidence>
<keyword evidence="1" id="KW-0001">2Fe-2S</keyword>
<evidence type="ECO:0000256" key="3">
    <source>
        <dbReference type="ARBA" id="ARBA00023004"/>
    </source>
</evidence>
<dbReference type="GO" id="GO:0046872">
    <property type="term" value="F:metal ion binding"/>
    <property type="evidence" value="ECO:0007669"/>
    <property type="project" value="UniProtKB-KW"/>
</dbReference>
<dbReference type="Pfam" id="PF00111">
    <property type="entry name" value="Fer2"/>
    <property type="match status" value="1"/>
</dbReference>
<keyword evidence="4" id="KW-0411">Iron-sulfur</keyword>
<reference evidence="7" key="1">
    <citation type="submission" date="2020-07" db="EMBL/GenBank/DDBJ databases">
        <authorList>
            <person name="Lin J."/>
        </authorList>
    </citation>
    <scope>NUCLEOTIDE SEQUENCE</scope>
</reference>
<keyword evidence="2" id="KW-0479">Metal-binding</keyword>
<feature type="transmembrane region" description="Helical" evidence="5">
    <location>
        <begin position="187"/>
        <end position="210"/>
    </location>
</feature>
<keyword evidence="5" id="KW-1133">Transmembrane helix</keyword>
<dbReference type="InterPro" id="IPR001041">
    <property type="entry name" value="2Fe-2S_ferredoxin-type"/>
</dbReference>
<dbReference type="InterPro" id="IPR036010">
    <property type="entry name" value="2Fe-2S_ferredoxin-like_sf"/>
</dbReference>
<sequence length="245" mass="27208">MGVLPFNSPLFSSSSISPCFTHNTTKKPHNSYLHLLPQQLSLISRRKLRAVETERVTGATAAADQAAADEETPSLDFAFVNSRLLPDGSPDVHYRSARGGQKLRDVMLDSHIDLYGPYVRCSTIELWGGGTCGTCIVEVVEGKEFLSPRTDKEKEILKKKPKTWRLACQTVVGKHDSRGNPFLMPRLLFFVLLAHFPHFFFSFVLHRLLFSSTAAAMAPPSASPPKLKNLCYRHRACALAEAAPR</sequence>
<dbReference type="GO" id="GO:0009535">
    <property type="term" value="C:chloroplast thylakoid membrane"/>
    <property type="evidence" value="ECO:0007669"/>
    <property type="project" value="TreeGrafter"/>
</dbReference>
<dbReference type="PANTHER" id="PTHR23426">
    <property type="entry name" value="FERREDOXIN/ADRENODOXIN"/>
    <property type="match status" value="1"/>
</dbReference>
<dbReference type="GO" id="GO:0009055">
    <property type="term" value="F:electron transfer activity"/>
    <property type="evidence" value="ECO:0007669"/>
    <property type="project" value="TreeGrafter"/>
</dbReference>
<keyword evidence="5" id="KW-0472">Membrane</keyword>
<dbReference type="InterPro" id="IPR001055">
    <property type="entry name" value="Adrenodoxin-like"/>
</dbReference>
<evidence type="ECO:0000313" key="7">
    <source>
        <dbReference type="EMBL" id="CAD1818718.1"/>
    </source>
</evidence>
<feature type="domain" description="2Fe-2S ferredoxin-type" evidence="6">
    <location>
        <begin position="123"/>
        <end position="172"/>
    </location>
</feature>
<gene>
    <name evidence="7" type="ORF">CB5_LOCUS1929</name>
</gene>
<dbReference type="GO" id="GO:0051537">
    <property type="term" value="F:2 iron, 2 sulfur cluster binding"/>
    <property type="evidence" value="ECO:0007669"/>
    <property type="project" value="UniProtKB-KW"/>
</dbReference>
<protein>
    <recommendedName>
        <fullName evidence="6">2Fe-2S ferredoxin-type domain-containing protein</fullName>
    </recommendedName>
</protein>
<dbReference type="GO" id="GO:0140647">
    <property type="term" value="P:P450-containing electron transport chain"/>
    <property type="evidence" value="ECO:0007669"/>
    <property type="project" value="InterPro"/>
</dbReference>
<dbReference type="SUPFAM" id="SSF54292">
    <property type="entry name" value="2Fe-2S ferredoxin-like"/>
    <property type="match status" value="1"/>
</dbReference>
<dbReference type="Gene3D" id="3.10.20.30">
    <property type="match status" value="1"/>
</dbReference>
<keyword evidence="3" id="KW-0408">Iron</keyword>
<organism evidence="7">
    <name type="scientific">Ananas comosus var. bracteatus</name>
    <name type="common">red pineapple</name>
    <dbReference type="NCBI Taxonomy" id="296719"/>
    <lineage>
        <taxon>Eukaryota</taxon>
        <taxon>Viridiplantae</taxon>
        <taxon>Streptophyta</taxon>
        <taxon>Embryophyta</taxon>
        <taxon>Tracheophyta</taxon>
        <taxon>Spermatophyta</taxon>
        <taxon>Magnoliopsida</taxon>
        <taxon>Liliopsida</taxon>
        <taxon>Poales</taxon>
        <taxon>Bromeliaceae</taxon>
        <taxon>Bromelioideae</taxon>
        <taxon>Ananas</taxon>
    </lineage>
</organism>
<evidence type="ECO:0000256" key="1">
    <source>
        <dbReference type="ARBA" id="ARBA00022714"/>
    </source>
</evidence>
<dbReference type="CDD" id="cd00207">
    <property type="entry name" value="fer2"/>
    <property type="match status" value="1"/>
</dbReference>
<keyword evidence="5" id="KW-0812">Transmembrane</keyword>
<dbReference type="InterPro" id="IPR012675">
    <property type="entry name" value="Beta-grasp_dom_sf"/>
</dbReference>
<dbReference type="PANTHER" id="PTHR23426:SF27">
    <property type="entry name" value="PHOTOSYNTHETIC NDH SUBUNIT OF SUBCOMPLEX B 3, CHLOROPLASTIC"/>
    <property type="match status" value="1"/>
</dbReference>
<proteinExistence type="predicted"/>
<evidence type="ECO:0000256" key="4">
    <source>
        <dbReference type="ARBA" id="ARBA00023014"/>
    </source>
</evidence>